<sequence length="341" mass="37693">MEFKPTLAGLRGIAACSVVIAHMALYGMLPKLPFYGLGSIGVMLFFVLSGYLMASIYLPKKVSIRTMWRFVVARFARIYPLFSLVVVISAVASTSFGVTQFYELSFGDIFSHLSLQDGKFVFWTIVVEMKFYLLFMVFWLFTARVSVYARLAILVGAYIAFFYLPPLSRLSVFGNLQVFILGMIIAHLQHQIPKSLSLFAPAAVALLPIAASFALISDSLANHVIYRSPLAQVTMAFIVATALVRNANEAKILGSKACLKLGDWSFGIYLLHIPVLRASCDLADFMEIGRVWMVLPGFICTIALSALVYWVFENPARKAISGILTKRPGRSLAKGVRQTVG</sequence>
<keyword evidence="1" id="KW-1133">Transmembrane helix</keyword>
<feature type="transmembrane region" description="Helical" evidence="1">
    <location>
        <begin position="35"/>
        <end position="58"/>
    </location>
</feature>
<feature type="transmembrane region" description="Helical" evidence="1">
    <location>
        <begin position="120"/>
        <end position="140"/>
    </location>
</feature>
<dbReference type="RefSeq" id="WP_271053854.1">
    <property type="nucleotide sequence ID" value="NZ_JAQIIO010000004.1"/>
</dbReference>
<dbReference type="EMBL" id="JAQIIO010000004">
    <property type="protein sequence ID" value="MDA5094141.1"/>
    <property type="molecule type" value="Genomic_DNA"/>
</dbReference>
<organism evidence="3 4">
    <name type="scientific">Aliiroseovarius salicola</name>
    <dbReference type="NCBI Taxonomy" id="3009082"/>
    <lineage>
        <taxon>Bacteria</taxon>
        <taxon>Pseudomonadati</taxon>
        <taxon>Pseudomonadota</taxon>
        <taxon>Alphaproteobacteria</taxon>
        <taxon>Rhodobacterales</taxon>
        <taxon>Paracoccaceae</taxon>
        <taxon>Aliiroseovarius</taxon>
    </lineage>
</organism>
<reference evidence="3 4" key="1">
    <citation type="submission" date="2023-01" db="EMBL/GenBank/DDBJ databases">
        <authorList>
            <person name="Yoon J.-W."/>
        </authorList>
    </citation>
    <scope>NUCLEOTIDE SEQUENCE [LARGE SCALE GENOMIC DNA]</scope>
    <source>
        <strain evidence="3 4">KMU-50</strain>
    </source>
</reference>
<feature type="transmembrane region" description="Helical" evidence="1">
    <location>
        <begin position="195"/>
        <end position="217"/>
    </location>
</feature>
<feature type="transmembrane region" description="Helical" evidence="1">
    <location>
        <begin position="147"/>
        <end position="164"/>
    </location>
</feature>
<proteinExistence type="predicted"/>
<dbReference type="PANTHER" id="PTHR23028:SF53">
    <property type="entry name" value="ACYL_TRANSF_3 DOMAIN-CONTAINING PROTEIN"/>
    <property type="match status" value="1"/>
</dbReference>
<keyword evidence="4" id="KW-1185">Reference proteome</keyword>
<feature type="transmembrane region" description="Helical" evidence="1">
    <location>
        <begin position="291"/>
        <end position="312"/>
    </location>
</feature>
<keyword evidence="1" id="KW-0472">Membrane</keyword>
<evidence type="ECO:0000313" key="4">
    <source>
        <dbReference type="Proteomes" id="UP001528040"/>
    </source>
</evidence>
<feature type="transmembrane region" description="Helical" evidence="1">
    <location>
        <begin position="78"/>
        <end position="100"/>
    </location>
</feature>
<dbReference type="Pfam" id="PF01757">
    <property type="entry name" value="Acyl_transf_3"/>
    <property type="match status" value="1"/>
</dbReference>
<gene>
    <name evidence="3" type="ORF">O2N63_08565</name>
</gene>
<accession>A0ABT4W0V3</accession>
<dbReference type="GO" id="GO:0016746">
    <property type="term" value="F:acyltransferase activity"/>
    <property type="evidence" value="ECO:0007669"/>
    <property type="project" value="UniProtKB-KW"/>
</dbReference>
<feature type="transmembrane region" description="Helical" evidence="1">
    <location>
        <begin position="12"/>
        <end position="29"/>
    </location>
</feature>
<dbReference type="Proteomes" id="UP001528040">
    <property type="component" value="Unassembled WGS sequence"/>
</dbReference>
<keyword evidence="3" id="KW-0012">Acyltransferase</keyword>
<evidence type="ECO:0000259" key="2">
    <source>
        <dbReference type="Pfam" id="PF01757"/>
    </source>
</evidence>
<name>A0ABT4W0V3_9RHOB</name>
<evidence type="ECO:0000256" key="1">
    <source>
        <dbReference type="SAM" id="Phobius"/>
    </source>
</evidence>
<feature type="domain" description="Acyltransferase 3" evidence="2">
    <location>
        <begin position="9"/>
        <end position="310"/>
    </location>
</feature>
<keyword evidence="3" id="KW-0808">Transferase</keyword>
<dbReference type="InterPro" id="IPR002656">
    <property type="entry name" value="Acyl_transf_3_dom"/>
</dbReference>
<feature type="transmembrane region" description="Helical" evidence="1">
    <location>
        <begin position="170"/>
        <end position="188"/>
    </location>
</feature>
<dbReference type="InterPro" id="IPR050879">
    <property type="entry name" value="Acyltransferase_3"/>
</dbReference>
<protein>
    <submittedName>
        <fullName evidence="3">Acyltransferase</fullName>
    </submittedName>
</protein>
<evidence type="ECO:0000313" key="3">
    <source>
        <dbReference type="EMBL" id="MDA5094141.1"/>
    </source>
</evidence>
<dbReference type="PANTHER" id="PTHR23028">
    <property type="entry name" value="ACETYLTRANSFERASE"/>
    <property type="match status" value="1"/>
</dbReference>
<keyword evidence="1" id="KW-0812">Transmembrane</keyword>
<comment type="caution">
    <text evidence="3">The sequence shown here is derived from an EMBL/GenBank/DDBJ whole genome shotgun (WGS) entry which is preliminary data.</text>
</comment>